<dbReference type="Proteomes" id="UP001500326">
    <property type="component" value="Unassembled WGS sequence"/>
</dbReference>
<comment type="catalytic activity">
    <reaction evidence="7">
        <text>a 1,2-diacyl-sn-glycero-3-phosphocholine + H2O = phosphocholine + a 1,2-diacyl-sn-glycerol + H(+)</text>
        <dbReference type="Rhea" id="RHEA:10604"/>
        <dbReference type="ChEBI" id="CHEBI:15377"/>
        <dbReference type="ChEBI" id="CHEBI:15378"/>
        <dbReference type="ChEBI" id="CHEBI:17815"/>
        <dbReference type="ChEBI" id="CHEBI:57643"/>
        <dbReference type="ChEBI" id="CHEBI:295975"/>
        <dbReference type="EC" id="3.1.4.3"/>
    </reaction>
    <physiologicalReaction direction="left-to-right" evidence="7">
        <dbReference type="Rhea" id="RHEA:10605"/>
    </physiologicalReaction>
</comment>
<evidence type="ECO:0000256" key="1">
    <source>
        <dbReference type="ARBA" id="ARBA00004191"/>
    </source>
</evidence>
<dbReference type="EMBL" id="BAAAOH010000001">
    <property type="protein sequence ID" value="GAA1988146.1"/>
    <property type="molecule type" value="Genomic_DNA"/>
</dbReference>
<evidence type="ECO:0000313" key="10">
    <source>
        <dbReference type="Proteomes" id="UP001500326"/>
    </source>
</evidence>
<keyword evidence="4" id="KW-0964">Secreted</keyword>
<reference evidence="9 10" key="1">
    <citation type="journal article" date="2019" name="Int. J. Syst. Evol. Microbiol.">
        <title>The Global Catalogue of Microorganisms (GCM) 10K type strain sequencing project: providing services to taxonomists for standard genome sequencing and annotation.</title>
        <authorList>
            <consortium name="The Broad Institute Genomics Platform"/>
            <consortium name="The Broad Institute Genome Sequencing Center for Infectious Disease"/>
            <person name="Wu L."/>
            <person name="Ma J."/>
        </authorList>
    </citation>
    <scope>NUCLEOTIDE SEQUENCE [LARGE SCALE GENOMIC DNA]</scope>
    <source>
        <strain evidence="9 10">JCM 14902</strain>
    </source>
</reference>
<keyword evidence="4" id="KW-0134">Cell wall</keyword>
<dbReference type="Pfam" id="PF04185">
    <property type="entry name" value="Phosphoesterase"/>
    <property type="match status" value="1"/>
</dbReference>
<dbReference type="EC" id="3.1.4.3" evidence="3"/>
<keyword evidence="6" id="KW-0843">Virulence</keyword>
<protein>
    <recommendedName>
        <fullName evidence="3">phospholipase C</fullName>
        <ecNumber evidence="3">3.1.4.3</ecNumber>
    </recommendedName>
</protein>
<dbReference type="Gene3D" id="3.40.720.10">
    <property type="entry name" value="Alkaline Phosphatase, subunit A"/>
    <property type="match status" value="2"/>
</dbReference>
<comment type="similarity">
    <text evidence="2">Belongs to the bacterial phospholipase C family.</text>
</comment>
<sequence length="618" mass="66585">MSSSGESVPSQDQGNHADGADDAPKDRAPESETEVTAEPTPGDTASTRREFLRNGGLVTAGFVVGGAIGAAAGVSIGTTIGRQEGSVDFGALPAREVPGFDHVVVLMGENRSFDNLLGWLYTPETLPAGETFEGLAFGDHSNAAPSGDRVAAHVYSGETDVVMGRPNPDPGEEYPHVNTQLFGTIDPRSNATSEIGQMSAPFNAPAAGTVPTLDGFLIDYWNNVTRLRHGEEPSLEDASHIMGGFSPEQLPVLSTLAREFAVFDAWFAAVPSQTYCNRSFFHASTSHGFVTNQDGGGYDKWLDAAPAPTIFNRLEEAGVSWKVYFDELQLVSLTGVMHAPALEEFWRTEHFVHMTDFFKDAKEGALPAYAFIEPRLVYNHNDFHPPVGIYRSSDVEGTLVLDSAVSDVRAGEKLVADVYDAIRTSATADGSNAVNTLLLITFDEHGGTYDHVAPPAATPPIADTGAGEMGFTFDRLGLRVPAIAVSAYTRAGTIIHDETHHGAVIATLSRLHGLRPLTRRDDGANDLFSVVNLDAPRDPRDWPTVQPMYVPDNTAEDQRIDLKNGPHRDDPLSPPGRGLLGLLLARYGRGDSEEPMTYADAYRILQAHGLGLFYPKRT</sequence>
<accession>A0ABN2SKA9</accession>
<evidence type="ECO:0000256" key="5">
    <source>
        <dbReference type="ARBA" id="ARBA00022801"/>
    </source>
</evidence>
<evidence type="ECO:0000256" key="7">
    <source>
        <dbReference type="ARBA" id="ARBA00048421"/>
    </source>
</evidence>
<dbReference type="InterPro" id="IPR006311">
    <property type="entry name" value="TAT_signal"/>
</dbReference>
<comment type="subcellular location">
    <subcellularLocation>
        <location evidence="1">Secreted</location>
        <location evidence="1">Cell wall</location>
    </subcellularLocation>
</comment>
<keyword evidence="10" id="KW-1185">Reference proteome</keyword>
<evidence type="ECO:0000256" key="4">
    <source>
        <dbReference type="ARBA" id="ARBA00022512"/>
    </source>
</evidence>
<evidence type="ECO:0000256" key="8">
    <source>
        <dbReference type="SAM" id="MobiDB-lite"/>
    </source>
</evidence>
<comment type="caution">
    <text evidence="9">The sequence shown here is derived from an EMBL/GenBank/DDBJ whole genome shotgun (WGS) entry which is preliminary data.</text>
</comment>
<name>A0ABN2SKA9_9MICO</name>
<dbReference type="InterPro" id="IPR007312">
    <property type="entry name" value="Phosphoesterase"/>
</dbReference>
<proteinExistence type="inferred from homology"/>
<gene>
    <name evidence="9" type="ORF">GCM10009777_23720</name>
</gene>
<evidence type="ECO:0000256" key="6">
    <source>
        <dbReference type="ARBA" id="ARBA00023026"/>
    </source>
</evidence>
<evidence type="ECO:0000256" key="3">
    <source>
        <dbReference type="ARBA" id="ARBA00012018"/>
    </source>
</evidence>
<dbReference type="PANTHER" id="PTHR31956">
    <property type="entry name" value="NON-SPECIFIC PHOSPHOLIPASE C4-RELATED"/>
    <property type="match status" value="1"/>
</dbReference>
<feature type="compositionally biased region" description="Polar residues" evidence="8">
    <location>
        <begin position="1"/>
        <end position="14"/>
    </location>
</feature>
<feature type="region of interest" description="Disordered" evidence="8">
    <location>
        <begin position="1"/>
        <end position="48"/>
    </location>
</feature>
<dbReference type="InterPro" id="IPR017850">
    <property type="entry name" value="Alkaline_phosphatase_core_sf"/>
</dbReference>
<keyword evidence="5" id="KW-0378">Hydrolase</keyword>
<dbReference type="RefSeq" id="WP_344062269.1">
    <property type="nucleotide sequence ID" value="NZ_BAAAOH010000001.1"/>
</dbReference>
<dbReference type="PROSITE" id="PS51318">
    <property type="entry name" value="TAT"/>
    <property type="match status" value="1"/>
</dbReference>
<evidence type="ECO:0000313" key="9">
    <source>
        <dbReference type="EMBL" id="GAA1988146.1"/>
    </source>
</evidence>
<dbReference type="PANTHER" id="PTHR31956:SF1">
    <property type="entry name" value="NON-SPECIFIC PHOSPHOLIPASE C1"/>
    <property type="match status" value="1"/>
</dbReference>
<evidence type="ECO:0000256" key="2">
    <source>
        <dbReference type="ARBA" id="ARBA00009717"/>
    </source>
</evidence>
<feature type="compositionally biased region" description="Basic and acidic residues" evidence="8">
    <location>
        <begin position="18"/>
        <end position="30"/>
    </location>
</feature>
<organism evidence="9 10">
    <name type="scientific">Microbacterium pumilum</name>
    <dbReference type="NCBI Taxonomy" id="344165"/>
    <lineage>
        <taxon>Bacteria</taxon>
        <taxon>Bacillati</taxon>
        <taxon>Actinomycetota</taxon>
        <taxon>Actinomycetes</taxon>
        <taxon>Micrococcales</taxon>
        <taxon>Microbacteriaceae</taxon>
        <taxon>Microbacterium</taxon>
    </lineage>
</organism>